<name>A0A0A8ZFE1_ARUDO</name>
<dbReference type="EMBL" id="GBRH01264323">
    <property type="protein sequence ID" value="JAD33572.1"/>
    <property type="molecule type" value="Transcribed_RNA"/>
</dbReference>
<sequence length="43" mass="4869">MMLITGARNNLNKLNLFIIKLTPNIIIGFGKQSEAEALFFIFL</sequence>
<reference evidence="1" key="1">
    <citation type="submission" date="2014-09" db="EMBL/GenBank/DDBJ databases">
        <authorList>
            <person name="Magalhaes I.L.F."/>
            <person name="Oliveira U."/>
            <person name="Santos F.R."/>
            <person name="Vidigal T.H.D.A."/>
            <person name="Brescovit A.D."/>
            <person name="Santos A.J."/>
        </authorList>
    </citation>
    <scope>NUCLEOTIDE SEQUENCE</scope>
    <source>
        <tissue evidence="1">Shoot tissue taken approximately 20 cm above the soil surface</tissue>
    </source>
</reference>
<organism evidence="1">
    <name type="scientific">Arundo donax</name>
    <name type="common">Giant reed</name>
    <name type="synonym">Donax arundinaceus</name>
    <dbReference type="NCBI Taxonomy" id="35708"/>
    <lineage>
        <taxon>Eukaryota</taxon>
        <taxon>Viridiplantae</taxon>
        <taxon>Streptophyta</taxon>
        <taxon>Embryophyta</taxon>
        <taxon>Tracheophyta</taxon>
        <taxon>Spermatophyta</taxon>
        <taxon>Magnoliopsida</taxon>
        <taxon>Liliopsida</taxon>
        <taxon>Poales</taxon>
        <taxon>Poaceae</taxon>
        <taxon>PACMAD clade</taxon>
        <taxon>Arundinoideae</taxon>
        <taxon>Arundineae</taxon>
        <taxon>Arundo</taxon>
    </lineage>
</organism>
<dbReference type="AlphaFoldDB" id="A0A0A8ZFE1"/>
<reference evidence="1" key="2">
    <citation type="journal article" date="2015" name="Data Brief">
        <title>Shoot transcriptome of the giant reed, Arundo donax.</title>
        <authorList>
            <person name="Barrero R.A."/>
            <person name="Guerrero F.D."/>
            <person name="Moolhuijzen P."/>
            <person name="Goolsby J.A."/>
            <person name="Tidwell J."/>
            <person name="Bellgard S.E."/>
            <person name="Bellgard M.I."/>
        </authorList>
    </citation>
    <scope>NUCLEOTIDE SEQUENCE</scope>
    <source>
        <tissue evidence="1">Shoot tissue taken approximately 20 cm above the soil surface</tissue>
    </source>
</reference>
<accession>A0A0A8ZFE1</accession>
<evidence type="ECO:0000313" key="1">
    <source>
        <dbReference type="EMBL" id="JAD33572.1"/>
    </source>
</evidence>
<protein>
    <submittedName>
        <fullName evidence="1">Uncharacterized protein</fullName>
    </submittedName>
</protein>
<proteinExistence type="predicted"/>